<protein>
    <submittedName>
        <fullName evidence="1">Uncharacterized protein</fullName>
    </submittedName>
</protein>
<comment type="caution">
    <text evidence="1">The sequence shown here is derived from an EMBL/GenBank/DDBJ whole genome shotgun (WGS) entry which is preliminary data.</text>
</comment>
<gene>
    <name evidence="1" type="ORF">V6N12_075428</name>
</gene>
<dbReference type="Proteomes" id="UP001472677">
    <property type="component" value="Unassembled WGS sequence"/>
</dbReference>
<proteinExistence type="predicted"/>
<reference evidence="1 2" key="1">
    <citation type="journal article" date="2024" name="G3 (Bethesda)">
        <title>Genome assembly of Hibiscus sabdariffa L. provides insights into metabolisms of medicinal natural products.</title>
        <authorList>
            <person name="Kim T."/>
        </authorList>
    </citation>
    <scope>NUCLEOTIDE SEQUENCE [LARGE SCALE GENOMIC DNA]</scope>
    <source>
        <strain evidence="1">TK-2024</strain>
        <tissue evidence="1">Old leaves</tissue>
    </source>
</reference>
<organism evidence="1 2">
    <name type="scientific">Hibiscus sabdariffa</name>
    <name type="common">roselle</name>
    <dbReference type="NCBI Taxonomy" id="183260"/>
    <lineage>
        <taxon>Eukaryota</taxon>
        <taxon>Viridiplantae</taxon>
        <taxon>Streptophyta</taxon>
        <taxon>Embryophyta</taxon>
        <taxon>Tracheophyta</taxon>
        <taxon>Spermatophyta</taxon>
        <taxon>Magnoliopsida</taxon>
        <taxon>eudicotyledons</taxon>
        <taxon>Gunneridae</taxon>
        <taxon>Pentapetalae</taxon>
        <taxon>rosids</taxon>
        <taxon>malvids</taxon>
        <taxon>Malvales</taxon>
        <taxon>Malvaceae</taxon>
        <taxon>Malvoideae</taxon>
        <taxon>Hibiscus</taxon>
    </lineage>
</organism>
<accession>A0ABR2C7L1</accession>
<name>A0ABR2C7L1_9ROSI</name>
<evidence type="ECO:0000313" key="1">
    <source>
        <dbReference type="EMBL" id="KAK8515385.1"/>
    </source>
</evidence>
<sequence>MGHKMLTLPNAKPVSSVVRYLADGIRPAFDSNLFCWFRTLVGKATLPLLDFFCRVFQLNCCLSFLRPSCLVKDGFVFSMNGYGACFTNSRKAMSFRDFVLSFLRPFEFERS</sequence>
<keyword evidence="2" id="KW-1185">Reference proteome</keyword>
<evidence type="ECO:0000313" key="2">
    <source>
        <dbReference type="Proteomes" id="UP001472677"/>
    </source>
</evidence>
<dbReference type="EMBL" id="JBBPBM010000063">
    <property type="protein sequence ID" value="KAK8515385.1"/>
    <property type="molecule type" value="Genomic_DNA"/>
</dbReference>